<evidence type="ECO:0000256" key="3">
    <source>
        <dbReference type="ARBA" id="ARBA00022989"/>
    </source>
</evidence>
<feature type="transmembrane region" description="Helical" evidence="6">
    <location>
        <begin position="550"/>
        <end position="573"/>
    </location>
</feature>
<organism evidence="8 9">
    <name type="scientific">Trichogramma kaykai</name>
    <dbReference type="NCBI Taxonomy" id="54128"/>
    <lineage>
        <taxon>Eukaryota</taxon>
        <taxon>Metazoa</taxon>
        <taxon>Ecdysozoa</taxon>
        <taxon>Arthropoda</taxon>
        <taxon>Hexapoda</taxon>
        <taxon>Insecta</taxon>
        <taxon>Pterygota</taxon>
        <taxon>Neoptera</taxon>
        <taxon>Endopterygota</taxon>
        <taxon>Hymenoptera</taxon>
        <taxon>Apocrita</taxon>
        <taxon>Proctotrupomorpha</taxon>
        <taxon>Chalcidoidea</taxon>
        <taxon>Trichogrammatidae</taxon>
        <taxon>Trichogramma</taxon>
    </lineage>
</organism>
<feature type="compositionally biased region" description="Polar residues" evidence="5">
    <location>
        <begin position="1"/>
        <end position="11"/>
    </location>
</feature>
<sequence>MDEGSKNQQHQVVAIADNANKLEAQKQENEEEEEEEEEEDPLTKALDKLGEGSGFLWMIFFFTMLPPIFAGMHSNTYIFMAEVPRHWCEVGELRAANWTTEQIRRISAVDECRVRDYDYRLLAGMGFEESLVYAREHEAETPMRDCSIGKDAGYYYEPGSTQRYSMVQEWDLVCGDSPKRATTHMALSLGKLLGAGVLGVSSDRYGRRAIYVLGILLFVLFAPVSAYVPWYWAFVALRLLTGVSFSAVQYSALTTLTEAAGNTHRQWMGIAFNCGFASGPIFVAGISYLATSWRQIQAATSLPGLLLLLFMWFMPESPRWLLSQGRRKEARAVLERFHGPIDEPSETSSRAKRKKQQQQQQQQSQSEAMSVDEKVEGPAAASKSGPLNEQIKGLKTIFSHGELAKRACISYFSWMTASLTYYALALNVDNFAVDYYLYAVLLGVTEIPAYLVPSPILLFFGRKQASSALYGVCGALLLLLLGVARTETALVVTASLVARFSLSAAYGIFILYTSEFFPTISRNSALGTSSALAHVGSIVAPFLVDGLGRWAWWGPSTFCGTLALLAAAACLALPETRGRSLANTVEEEIAPGRGRVSFACAADRERAGGSCFGLARIFGKKK</sequence>
<feature type="transmembrane region" description="Helical" evidence="6">
    <location>
        <begin position="296"/>
        <end position="314"/>
    </location>
</feature>
<dbReference type="Gene3D" id="1.20.1250.20">
    <property type="entry name" value="MFS general substrate transporter like domains"/>
    <property type="match status" value="1"/>
</dbReference>
<keyword evidence="4 6" id="KW-0472">Membrane</keyword>
<dbReference type="GO" id="GO:0016020">
    <property type="term" value="C:membrane"/>
    <property type="evidence" value="ECO:0007669"/>
    <property type="project" value="UniProtKB-SubCell"/>
</dbReference>
<name>A0ABD2W1H5_9HYME</name>
<dbReference type="PROSITE" id="PS50850">
    <property type="entry name" value="MFS"/>
    <property type="match status" value="1"/>
</dbReference>
<evidence type="ECO:0000256" key="1">
    <source>
        <dbReference type="ARBA" id="ARBA00004141"/>
    </source>
</evidence>
<feature type="transmembrane region" description="Helical" evidence="6">
    <location>
        <begin position="403"/>
        <end position="424"/>
    </location>
</feature>
<proteinExistence type="predicted"/>
<evidence type="ECO:0000256" key="5">
    <source>
        <dbReference type="SAM" id="MobiDB-lite"/>
    </source>
</evidence>
<feature type="compositionally biased region" description="Low complexity" evidence="5">
    <location>
        <begin position="357"/>
        <end position="366"/>
    </location>
</feature>
<dbReference type="InterPro" id="IPR020846">
    <property type="entry name" value="MFS_dom"/>
</dbReference>
<feature type="transmembrane region" description="Helical" evidence="6">
    <location>
        <begin position="268"/>
        <end position="290"/>
    </location>
</feature>
<keyword evidence="3 6" id="KW-1133">Transmembrane helix</keyword>
<dbReference type="InterPro" id="IPR005828">
    <property type="entry name" value="MFS_sugar_transport-like"/>
</dbReference>
<feature type="region of interest" description="Disordered" evidence="5">
    <location>
        <begin position="340"/>
        <end position="386"/>
    </location>
</feature>
<reference evidence="8 9" key="1">
    <citation type="journal article" date="2024" name="bioRxiv">
        <title>A reference genome for Trichogramma kaykai: A tiny desert-dwelling parasitoid wasp with competing sex-ratio distorters.</title>
        <authorList>
            <person name="Culotta J."/>
            <person name="Lindsey A.R."/>
        </authorList>
    </citation>
    <scope>NUCLEOTIDE SEQUENCE [LARGE SCALE GENOMIC DNA]</scope>
    <source>
        <strain evidence="8 9">KSX58</strain>
    </source>
</reference>
<feature type="transmembrane region" description="Helical" evidence="6">
    <location>
        <begin position="209"/>
        <end position="230"/>
    </location>
</feature>
<feature type="domain" description="Major facilitator superfamily (MFS) profile" evidence="7">
    <location>
        <begin position="137"/>
        <end position="578"/>
    </location>
</feature>
<comment type="caution">
    <text evidence="8">The sequence shown here is derived from an EMBL/GenBank/DDBJ whole genome shotgun (WGS) entry which is preliminary data.</text>
</comment>
<dbReference type="PANTHER" id="PTHR24064">
    <property type="entry name" value="SOLUTE CARRIER FAMILY 22 MEMBER"/>
    <property type="match status" value="1"/>
</dbReference>
<feature type="compositionally biased region" description="Acidic residues" evidence="5">
    <location>
        <begin position="29"/>
        <end position="40"/>
    </location>
</feature>
<dbReference type="Proteomes" id="UP001627154">
    <property type="component" value="Unassembled WGS sequence"/>
</dbReference>
<dbReference type="AlphaFoldDB" id="A0ABD2W1H5"/>
<dbReference type="Pfam" id="PF00083">
    <property type="entry name" value="Sugar_tr"/>
    <property type="match status" value="1"/>
</dbReference>
<evidence type="ECO:0000313" key="9">
    <source>
        <dbReference type="Proteomes" id="UP001627154"/>
    </source>
</evidence>
<feature type="transmembrane region" description="Helical" evidence="6">
    <location>
        <begin position="490"/>
        <end position="512"/>
    </location>
</feature>
<dbReference type="InterPro" id="IPR005829">
    <property type="entry name" value="Sugar_transporter_CS"/>
</dbReference>
<feature type="transmembrane region" description="Helical" evidence="6">
    <location>
        <begin position="467"/>
        <end position="484"/>
    </location>
</feature>
<evidence type="ECO:0000256" key="6">
    <source>
        <dbReference type="SAM" id="Phobius"/>
    </source>
</evidence>
<feature type="transmembrane region" description="Helical" evidence="6">
    <location>
        <begin position="436"/>
        <end position="460"/>
    </location>
</feature>
<feature type="transmembrane region" description="Helical" evidence="6">
    <location>
        <begin position="54"/>
        <end position="72"/>
    </location>
</feature>
<evidence type="ECO:0000313" key="8">
    <source>
        <dbReference type="EMBL" id="KAL3386581.1"/>
    </source>
</evidence>
<dbReference type="PROSITE" id="PS00216">
    <property type="entry name" value="SUGAR_TRANSPORT_1"/>
    <property type="match status" value="1"/>
</dbReference>
<keyword evidence="2 6" id="KW-0812">Transmembrane</keyword>
<feature type="region of interest" description="Disordered" evidence="5">
    <location>
        <begin position="1"/>
        <end position="43"/>
    </location>
</feature>
<protein>
    <recommendedName>
        <fullName evidence="7">Major facilitator superfamily (MFS) profile domain-containing protein</fullName>
    </recommendedName>
</protein>
<keyword evidence="9" id="KW-1185">Reference proteome</keyword>
<evidence type="ECO:0000256" key="4">
    <source>
        <dbReference type="ARBA" id="ARBA00023136"/>
    </source>
</evidence>
<dbReference type="EMBL" id="JBJJXI010000146">
    <property type="protein sequence ID" value="KAL3386581.1"/>
    <property type="molecule type" value="Genomic_DNA"/>
</dbReference>
<comment type="subcellular location">
    <subcellularLocation>
        <location evidence="1">Membrane</location>
        <topology evidence="1">Multi-pass membrane protein</topology>
    </subcellularLocation>
</comment>
<dbReference type="SUPFAM" id="SSF103473">
    <property type="entry name" value="MFS general substrate transporter"/>
    <property type="match status" value="1"/>
</dbReference>
<gene>
    <name evidence="8" type="ORF">TKK_018073</name>
</gene>
<evidence type="ECO:0000256" key="2">
    <source>
        <dbReference type="ARBA" id="ARBA00022692"/>
    </source>
</evidence>
<evidence type="ECO:0000259" key="7">
    <source>
        <dbReference type="PROSITE" id="PS50850"/>
    </source>
</evidence>
<dbReference type="InterPro" id="IPR036259">
    <property type="entry name" value="MFS_trans_sf"/>
</dbReference>
<accession>A0ABD2W1H5</accession>